<reference evidence="1 2" key="1">
    <citation type="journal article" date="2021" name="Front. Microbiol.">
        <title>Comprehensive Comparative Genomics and Phenotyping of Methylobacterium Species.</title>
        <authorList>
            <person name="Alessa O."/>
            <person name="Ogura Y."/>
            <person name="Fujitani Y."/>
            <person name="Takami H."/>
            <person name="Hayashi T."/>
            <person name="Sahin N."/>
            <person name="Tani A."/>
        </authorList>
    </citation>
    <scope>NUCLEOTIDE SEQUENCE [LARGE SCALE GENOMIC DNA]</scope>
    <source>
        <strain evidence="1 2">DSM 23679</strain>
    </source>
</reference>
<dbReference type="Proteomes" id="UP001055117">
    <property type="component" value="Unassembled WGS sequence"/>
</dbReference>
<name>A0ABQ4QCP9_9HYPH</name>
<proteinExistence type="predicted"/>
<evidence type="ECO:0000313" key="2">
    <source>
        <dbReference type="Proteomes" id="UP001055117"/>
    </source>
</evidence>
<comment type="caution">
    <text evidence="1">The sequence shown here is derived from an EMBL/GenBank/DDBJ whole genome shotgun (WGS) entry which is preliminary data.</text>
</comment>
<dbReference type="EMBL" id="BPQG01000007">
    <property type="protein sequence ID" value="GJD42993.1"/>
    <property type="molecule type" value="Genomic_DNA"/>
</dbReference>
<keyword evidence="2" id="KW-1185">Reference proteome</keyword>
<organism evidence="1 2">
    <name type="scientific">Methylobacterium cerastii</name>
    <dbReference type="NCBI Taxonomy" id="932741"/>
    <lineage>
        <taxon>Bacteria</taxon>
        <taxon>Pseudomonadati</taxon>
        <taxon>Pseudomonadota</taxon>
        <taxon>Alphaproteobacteria</taxon>
        <taxon>Hyphomicrobiales</taxon>
        <taxon>Methylobacteriaceae</taxon>
        <taxon>Methylobacterium</taxon>
    </lineage>
</organism>
<evidence type="ECO:0000313" key="1">
    <source>
        <dbReference type="EMBL" id="GJD42993.1"/>
    </source>
</evidence>
<accession>A0ABQ4QCP9</accession>
<sequence length="91" mass="9795">MGTNLARHRAWFCERFVPMSDAKMSTEAVPTDDLGKANDVLAEWAARSAADSDALVERLAGMGYDVRGKSEEEIAEVLKHPPAKPGADPAP</sequence>
<protein>
    <submittedName>
        <fullName evidence="1">Uncharacterized protein</fullName>
    </submittedName>
</protein>
<gene>
    <name evidence="1" type="ORF">AFCDBAGC_0835</name>
</gene>